<keyword evidence="7 8" id="KW-0472">Membrane</keyword>
<comment type="caution">
    <text evidence="11">The sequence shown here is derived from an EMBL/GenBank/DDBJ whole genome shotgun (WGS) entry which is preliminary data.</text>
</comment>
<dbReference type="InterPro" id="IPR015943">
    <property type="entry name" value="WD40/YVTN_repeat-like_dom_sf"/>
</dbReference>
<comment type="similarity">
    <text evidence="1">Belongs to the ABC transporter superfamily. ABCD family. Peroxisomal fatty acyl CoA transporter (TC 3.A.1.203) subfamily.</text>
</comment>
<dbReference type="GO" id="GO:0016020">
    <property type="term" value="C:membrane"/>
    <property type="evidence" value="ECO:0007669"/>
    <property type="project" value="InterPro"/>
</dbReference>
<accession>A0A2P4YY74</accession>
<feature type="transmembrane region" description="Helical" evidence="8">
    <location>
        <begin position="126"/>
        <end position="146"/>
    </location>
</feature>
<dbReference type="Gene3D" id="1.20.1560.10">
    <property type="entry name" value="ABC transporter type 1, transmembrane domain"/>
    <property type="match status" value="1"/>
</dbReference>
<dbReference type="GO" id="GO:0016887">
    <property type="term" value="F:ATP hydrolysis activity"/>
    <property type="evidence" value="ECO:0007669"/>
    <property type="project" value="InterPro"/>
</dbReference>
<dbReference type="Pfam" id="PF00005">
    <property type="entry name" value="ABC_tran"/>
    <property type="match status" value="1"/>
</dbReference>
<dbReference type="VEuPathDB" id="CryptoDB:CmeUKMEL1_04005"/>
<dbReference type="SMART" id="SM00382">
    <property type="entry name" value="AAA"/>
    <property type="match status" value="1"/>
</dbReference>
<dbReference type="Pfam" id="PF06472">
    <property type="entry name" value="ABC_membrane_2"/>
    <property type="match status" value="1"/>
</dbReference>
<evidence type="ECO:0000259" key="10">
    <source>
        <dbReference type="PROSITE" id="PS50929"/>
    </source>
</evidence>
<evidence type="ECO:0000256" key="1">
    <source>
        <dbReference type="ARBA" id="ARBA00008575"/>
    </source>
</evidence>
<dbReference type="PROSITE" id="PS00675">
    <property type="entry name" value="SIGMA54_INTERACT_1"/>
    <property type="match status" value="1"/>
</dbReference>
<proteinExistence type="inferred from homology"/>
<dbReference type="GO" id="GO:0005524">
    <property type="term" value="F:ATP binding"/>
    <property type="evidence" value="ECO:0007669"/>
    <property type="project" value="UniProtKB-KW"/>
</dbReference>
<dbReference type="PROSITE" id="PS00211">
    <property type="entry name" value="ABC_TRANSPORTER_1"/>
    <property type="match status" value="1"/>
</dbReference>
<dbReference type="PROSITE" id="PS50893">
    <property type="entry name" value="ABC_TRANSPORTER_2"/>
    <property type="match status" value="1"/>
</dbReference>
<gene>
    <name evidence="11" type="ORF">CmeUKMEL1_04005</name>
</gene>
<dbReference type="CDD" id="cd03223">
    <property type="entry name" value="ABCD_peroxisomal_ALDP"/>
    <property type="match status" value="1"/>
</dbReference>
<dbReference type="InterPro" id="IPR025662">
    <property type="entry name" value="Sigma_54_int_dom_ATP-bd_1"/>
</dbReference>
<keyword evidence="3 8" id="KW-0812">Transmembrane</keyword>
<evidence type="ECO:0000256" key="7">
    <source>
        <dbReference type="ARBA" id="ARBA00023136"/>
    </source>
</evidence>
<sequence length="1072" mass="122980">MSVFYQNYSGDKTIFQINKGEIYEHAKKSQINYAIKQGITGSIKMVWGLCYAYFISNGSNELISRHIDRNNGKSVLYQIKLPKYKLLLTFLLILSSSIVSYYFSLLIGSFWSALETKDKDRFQKILFYYFLMLLINGAINCARTDISIRIQIDLRMWLTNLILKQYYSDLAYYQFSINKMIDNPDQRIGEDISLFSSHLLLLICRCIDNLFDFFVYSILLYNVNFKLFISAIIYSCFGTFLTAKLGMNIILLKVQEKKLESDFRYSIMRVGENAENIAMYGGAQCEMKRHEQILNSLLLNLTMKRSFESKMGLFGSIFRNLIRVLPIAVISGDYFSGNIQLGRINQCSLAFNSIVEDISILVNTFREISNLLSSIDRVGHFITLMAENYVESQSINVGEKLISSFEDDSKNSRKIDFVDLESEFSRKMKEKSSEFKLNFPTGIASKSLNNCVKLEFKNTQGEYSLNIRGKIRSVIWPEPKIKFESVSINTPEECSRKLLFNVNFVIEQSDKVLITGDSGVGKSSLLKVICGIWKNGSGNIYRPPSSELLFIPQKPYCTQATLREQLFYPQIPSIKTNGYKYKNKEELDLYLLKILEDVGLKYLCDRLSESETGNCLDTIKDWSTILSLGEQQRLAFARIFIFNPSICFLDEATSALDIETETKLYSMLNKKKFTYISVGHRPSITIFHNKKFLIKNEEMIFSDIINDIKKNEYITEVSYHSSGDRLVTADVKQNFHVFDLLPICSNYGYLFKLIWVETSTLYDSSIVGTISRISWAPECYGQLFVAGTTQKNISIWSETRKGYQDTYHIIRNNFVFENDLGFKNATSFDINNGSSWKLTTAFSPFKGKISNIKFADKDHGLIFAACDSNGIVGIFTCNDMAMKAEWELETLKVRKTDHFVDLGIANMEKHYTCCLDWIPYHMSSGIGITVAISNHIYIFKKKSIFWNCVETIAVNNAGIIKDISWSKLALFSDYYKLASLHEDNTLIIWKSTDSPNVNESGRNKTISQLNKFESVGSIERIYWHSLGQILACVGYDGHVSFPLSCIAIYFNFIKTKYLLNEVKNKLREITET</sequence>
<feature type="domain" description="ABC transporter" evidence="9">
    <location>
        <begin position="481"/>
        <end position="730"/>
    </location>
</feature>
<evidence type="ECO:0000313" key="12">
    <source>
        <dbReference type="Proteomes" id="UP000236928"/>
    </source>
</evidence>
<evidence type="ECO:0000256" key="8">
    <source>
        <dbReference type="SAM" id="Phobius"/>
    </source>
</evidence>
<dbReference type="GO" id="GO:0140359">
    <property type="term" value="F:ABC-type transporter activity"/>
    <property type="evidence" value="ECO:0007669"/>
    <property type="project" value="InterPro"/>
</dbReference>
<dbReference type="InterPro" id="IPR036640">
    <property type="entry name" value="ABC1_TM_sf"/>
</dbReference>
<name>A0A2P4YY74_9CRYT</name>
<dbReference type="InterPro" id="IPR003439">
    <property type="entry name" value="ABC_transporter-like_ATP-bd"/>
</dbReference>
<dbReference type="Gene3D" id="3.40.50.300">
    <property type="entry name" value="P-loop containing nucleotide triphosphate hydrolases"/>
    <property type="match status" value="1"/>
</dbReference>
<dbReference type="InterPro" id="IPR050835">
    <property type="entry name" value="ABC_transporter_sub-D"/>
</dbReference>
<evidence type="ECO:0000259" key="9">
    <source>
        <dbReference type="PROSITE" id="PS50893"/>
    </source>
</evidence>
<dbReference type="Gene3D" id="2.130.10.10">
    <property type="entry name" value="YVTN repeat-like/Quinoprotein amine dehydrogenase"/>
    <property type="match status" value="1"/>
</dbReference>
<dbReference type="InterPro" id="IPR036322">
    <property type="entry name" value="WD40_repeat_dom_sf"/>
</dbReference>
<keyword evidence="4" id="KW-0547">Nucleotide-binding</keyword>
<keyword evidence="6 8" id="KW-1133">Transmembrane helix</keyword>
<dbReference type="SUPFAM" id="SSF90123">
    <property type="entry name" value="ABC transporter transmembrane region"/>
    <property type="match status" value="1"/>
</dbReference>
<dbReference type="InterPro" id="IPR027417">
    <property type="entry name" value="P-loop_NTPase"/>
</dbReference>
<protein>
    <submittedName>
        <fullName evidence="11">ABC transporter transmembrane region 2 family protein</fullName>
    </submittedName>
</protein>
<evidence type="ECO:0000256" key="2">
    <source>
        <dbReference type="ARBA" id="ARBA00022448"/>
    </source>
</evidence>
<evidence type="ECO:0000256" key="4">
    <source>
        <dbReference type="ARBA" id="ARBA00022741"/>
    </source>
</evidence>
<dbReference type="PANTHER" id="PTHR11384:SF59">
    <property type="entry name" value="LYSOSOMAL COBALAMIN TRANSPORTER ABCD4"/>
    <property type="match status" value="1"/>
</dbReference>
<dbReference type="OrthoDB" id="422637at2759"/>
<evidence type="ECO:0000256" key="6">
    <source>
        <dbReference type="ARBA" id="ARBA00022989"/>
    </source>
</evidence>
<dbReference type="PROSITE" id="PS50929">
    <property type="entry name" value="ABC_TM1F"/>
    <property type="match status" value="1"/>
</dbReference>
<organism evidence="11 12">
    <name type="scientific">Cryptosporidium meleagridis</name>
    <dbReference type="NCBI Taxonomy" id="93969"/>
    <lineage>
        <taxon>Eukaryota</taxon>
        <taxon>Sar</taxon>
        <taxon>Alveolata</taxon>
        <taxon>Apicomplexa</taxon>
        <taxon>Conoidasida</taxon>
        <taxon>Coccidia</taxon>
        <taxon>Eucoccidiorida</taxon>
        <taxon>Eimeriorina</taxon>
        <taxon>Cryptosporidiidae</taxon>
        <taxon>Cryptosporidium</taxon>
    </lineage>
</organism>
<dbReference type="SUPFAM" id="SSF52540">
    <property type="entry name" value="P-loop containing nucleoside triphosphate hydrolases"/>
    <property type="match status" value="1"/>
</dbReference>
<evidence type="ECO:0000313" key="11">
    <source>
        <dbReference type="EMBL" id="POM82760.1"/>
    </source>
</evidence>
<dbReference type="InterPro" id="IPR011527">
    <property type="entry name" value="ABC1_TM_dom"/>
</dbReference>
<keyword evidence="2" id="KW-0813">Transport</keyword>
<keyword evidence="12" id="KW-1185">Reference proteome</keyword>
<feature type="domain" description="ABC transmembrane type-1" evidence="10">
    <location>
        <begin position="86"/>
        <end position="370"/>
    </location>
</feature>
<dbReference type="PANTHER" id="PTHR11384">
    <property type="entry name" value="ATP-BINDING CASSETTE, SUB-FAMILY D MEMBER"/>
    <property type="match status" value="1"/>
</dbReference>
<evidence type="ECO:0000256" key="5">
    <source>
        <dbReference type="ARBA" id="ARBA00022840"/>
    </source>
</evidence>
<reference evidence="11 12" key="1">
    <citation type="submission" date="2014-04" db="EMBL/GenBank/DDBJ databases">
        <title>Comparative Genomics of Cryptosporidium Species.</title>
        <authorList>
            <person name="Silva J.C."/>
            <person name="Su Q."/>
            <person name="Chalmers R."/>
            <person name="Chibucos M.C."/>
            <person name="Elwin K."/>
            <person name="Godinez A."/>
            <person name="Guo F."/>
            <person name="Huynh K."/>
            <person name="Orvis J."/>
            <person name="Ott S."/>
            <person name="Sadzewicz L."/>
            <person name="Sengamalay N."/>
            <person name="Shetty A."/>
            <person name="Sun M."/>
            <person name="Tallon L."/>
            <person name="Xiao L."/>
            <person name="Zhang H."/>
            <person name="Fraser C.M."/>
            <person name="Zhu G."/>
            <person name="Kissinger J."/>
            <person name="Widmer G."/>
        </authorList>
    </citation>
    <scope>NUCLEOTIDE SEQUENCE [LARGE SCALE GENOMIC DNA]</scope>
    <source>
        <strain evidence="11 12">UKMEL1</strain>
    </source>
</reference>
<dbReference type="AlphaFoldDB" id="A0A2P4YY74"/>
<feature type="transmembrane region" description="Helical" evidence="8">
    <location>
        <begin position="86"/>
        <end position="114"/>
    </location>
</feature>
<dbReference type="Proteomes" id="UP000236928">
    <property type="component" value="Unassembled WGS sequence"/>
</dbReference>
<keyword evidence="5" id="KW-0067">ATP-binding</keyword>
<dbReference type="SUPFAM" id="SSF50978">
    <property type="entry name" value="WD40 repeat-like"/>
    <property type="match status" value="1"/>
</dbReference>
<evidence type="ECO:0000256" key="3">
    <source>
        <dbReference type="ARBA" id="ARBA00022692"/>
    </source>
</evidence>
<dbReference type="InterPro" id="IPR003593">
    <property type="entry name" value="AAA+_ATPase"/>
</dbReference>
<dbReference type="EMBL" id="JIBK01000006">
    <property type="protein sequence ID" value="POM82760.1"/>
    <property type="molecule type" value="Genomic_DNA"/>
</dbReference>
<dbReference type="InterPro" id="IPR017871">
    <property type="entry name" value="ABC_transporter-like_CS"/>
</dbReference>